<dbReference type="Proteomes" id="UP000053201">
    <property type="component" value="Unassembled WGS sequence"/>
</dbReference>
<evidence type="ECO:0000256" key="1">
    <source>
        <dbReference type="SAM" id="SignalP"/>
    </source>
</evidence>
<dbReference type="AlphaFoldDB" id="A0A0L0HS48"/>
<dbReference type="PANTHER" id="PTHR35399:SF2">
    <property type="entry name" value="DUF839 DOMAIN-CONTAINING PROTEIN"/>
    <property type="match status" value="1"/>
</dbReference>
<reference evidence="2 3" key="1">
    <citation type="submission" date="2009-08" db="EMBL/GenBank/DDBJ databases">
        <title>The Genome Sequence of Spizellomyces punctatus strain DAOM BR117.</title>
        <authorList>
            <consortium name="The Broad Institute Genome Sequencing Platform"/>
            <person name="Russ C."/>
            <person name="Cuomo C."/>
            <person name="Shea T."/>
            <person name="Young S.K."/>
            <person name="Zeng Q."/>
            <person name="Koehrsen M."/>
            <person name="Haas B."/>
            <person name="Borodovsky M."/>
            <person name="Guigo R."/>
            <person name="Alvarado L."/>
            <person name="Berlin A."/>
            <person name="Bochicchio J."/>
            <person name="Borenstein D."/>
            <person name="Chapman S."/>
            <person name="Chen Z."/>
            <person name="Engels R."/>
            <person name="Freedman E."/>
            <person name="Gellesch M."/>
            <person name="Goldberg J."/>
            <person name="Griggs A."/>
            <person name="Gujja S."/>
            <person name="Heiman D."/>
            <person name="Hepburn T."/>
            <person name="Howarth C."/>
            <person name="Jen D."/>
            <person name="Larson L."/>
            <person name="Lewis B."/>
            <person name="Mehta T."/>
            <person name="Park D."/>
            <person name="Pearson M."/>
            <person name="Roberts A."/>
            <person name="Saif S."/>
            <person name="Shenoy N."/>
            <person name="Sisk P."/>
            <person name="Stolte C."/>
            <person name="Sykes S."/>
            <person name="Thomson T."/>
            <person name="Walk T."/>
            <person name="White J."/>
            <person name="Yandava C."/>
            <person name="Burger G."/>
            <person name="Gray M.W."/>
            <person name="Holland P.W.H."/>
            <person name="King N."/>
            <person name="Lang F.B.F."/>
            <person name="Roger A.J."/>
            <person name="Ruiz-Trillo I."/>
            <person name="Lander E."/>
            <person name="Nusbaum C."/>
        </authorList>
    </citation>
    <scope>NUCLEOTIDE SEQUENCE [LARGE SCALE GENOMIC DNA]</scope>
    <source>
        <strain evidence="2 3">DAOM BR117</strain>
    </source>
</reference>
<keyword evidence="3" id="KW-1185">Reference proteome</keyword>
<protein>
    <recommendedName>
        <fullName evidence="4">Phytase-like domain-containing protein</fullName>
    </recommendedName>
</protein>
<feature type="chain" id="PRO_5005540059" description="Phytase-like domain-containing protein" evidence="1">
    <location>
        <begin position="27"/>
        <end position="524"/>
    </location>
</feature>
<organism evidence="2 3">
    <name type="scientific">Spizellomyces punctatus (strain DAOM BR117)</name>
    <dbReference type="NCBI Taxonomy" id="645134"/>
    <lineage>
        <taxon>Eukaryota</taxon>
        <taxon>Fungi</taxon>
        <taxon>Fungi incertae sedis</taxon>
        <taxon>Chytridiomycota</taxon>
        <taxon>Chytridiomycota incertae sedis</taxon>
        <taxon>Chytridiomycetes</taxon>
        <taxon>Spizellomycetales</taxon>
        <taxon>Spizellomycetaceae</taxon>
        <taxon>Spizellomyces</taxon>
    </lineage>
</organism>
<proteinExistence type="predicted"/>
<keyword evidence="1" id="KW-0732">Signal</keyword>
<dbReference type="GeneID" id="27685266"/>
<gene>
    <name evidence="2" type="ORF">SPPG_01614</name>
</gene>
<sequence length="524" mass="56294">MPNIFRTTASLLAASVILSSTSGTAAFPVPEWITSLKEFGTATESLLKIRSLELFGILAPLPNNAPPTQGPYRKPTQKASDQVLLSPGLTARYLTRQIANHADQPSFWPCTGEPTHAVFCIEAEREEIEKPGAGNFSKIIPKFNPSVQAVDLKTGKVTTFLRGMTRCDGLRVTPWGTVLATEEDDKGGVYEIFDPFNLPAGTTVTDRATGSIADATGAKVDKVVKRTALPTIAWEGLYIDPSGVVYGGDELRPGSGKQGANGGSLYKFVPTKPLKSKGVIRNPADSPLAAGAVYAFQASCIAHGEAKFPQAGQGCEIGEGGWVRIPNPSAARSEADRVRATGYYRPEDLINDPHYKGPGVRICWTNTGAADAKNYGEVNCLIDETVVTDGEISRHQQSYATIGGKVAYATANRFITGTPEFNQPDNLDFQPNSRNVAIIEDNPNGDIFMCLPDGADKDTESDGCIRFLSVRDTSAEPTGFTFLPGGTKAILSIQHSNDELMTKVDGFDTDDILIIEGFRKPLWA</sequence>
<evidence type="ECO:0000313" key="2">
    <source>
        <dbReference type="EMBL" id="KND04181.1"/>
    </source>
</evidence>
<dbReference type="Pfam" id="PF05787">
    <property type="entry name" value="PhoX"/>
    <property type="match status" value="1"/>
</dbReference>
<evidence type="ECO:0000313" key="3">
    <source>
        <dbReference type="Proteomes" id="UP000053201"/>
    </source>
</evidence>
<dbReference type="InterPro" id="IPR008557">
    <property type="entry name" value="PhoX"/>
</dbReference>
<dbReference type="EMBL" id="KQ257451">
    <property type="protein sequence ID" value="KND04181.1"/>
    <property type="molecule type" value="Genomic_DNA"/>
</dbReference>
<evidence type="ECO:0008006" key="4">
    <source>
        <dbReference type="Google" id="ProtNLM"/>
    </source>
</evidence>
<feature type="signal peptide" evidence="1">
    <location>
        <begin position="1"/>
        <end position="26"/>
    </location>
</feature>
<dbReference type="InParanoid" id="A0A0L0HS48"/>
<accession>A0A0L0HS48</accession>
<dbReference type="RefSeq" id="XP_016612220.1">
    <property type="nucleotide sequence ID" value="XM_016749933.1"/>
</dbReference>
<dbReference type="OrthoDB" id="2096338at2759"/>
<dbReference type="VEuPathDB" id="FungiDB:SPPG_01614"/>
<dbReference type="PANTHER" id="PTHR35399">
    <property type="entry name" value="SLR8030 PROTEIN"/>
    <property type="match status" value="1"/>
</dbReference>
<name>A0A0L0HS48_SPIPD</name>